<evidence type="ECO:0000256" key="1">
    <source>
        <dbReference type="SAM" id="MobiDB-lite"/>
    </source>
</evidence>
<comment type="caution">
    <text evidence="2">The sequence shown here is derived from an EMBL/GenBank/DDBJ whole genome shotgun (WGS) entry which is preliminary data.</text>
</comment>
<evidence type="ECO:0000313" key="2">
    <source>
        <dbReference type="EMBL" id="MFD0946266.1"/>
    </source>
</evidence>
<dbReference type="InterPro" id="IPR024400">
    <property type="entry name" value="DUF2635"/>
</dbReference>
<name>A0ABW3H9C6_9SPHN</name>
<accession>A0ABW3H9C6</accession>
<evidence type="ECO:0000313" key="3">
    <source>
        <dbReference type="Proteomes" id="UP001596977"/>
    </source>
</evidence>
<dbReference type="Proteomes" id="UP001596977">
    <property type="component" value="Unassembled WGS sequence"/>
</dbReference>
<reference evidence="3" key="1">
    <citation type="journal article" date="2019" name="Int. J. Syst. Evol. Microbiol.">
        <title>The Global Catalogue of Microorganisms (GCM) 10K type strain sequencing project: providing services to taxonomists for standard genome sequencing and annotation.</title>
        <authorList>
            <consortium name="The Broad Institute Genomics Platform"/>
            <consortium name="The Broad Institute Genome Sequencing Center for Infectious Disease"/>
            <person name="Wu L."/>
            <person name="Ma J."/>
        </authorList>
    </citation>
    <scope>NUCLEOTIDE SEQUENCE [LARGE SCALE GENOMIC DNA]</scope>
    <source>
        <strain evidence="3">CCUG 62982</strain>
    </source>
</reference>
<proteinExistence type="predicted"/>
<dbReference type="RefSeq" id="WP_264943639.1">
    <property type="nucleotide sequence ID" value="NZ_JAPDRA010000003.1"/>
</dbReference>
<feature type="compositionally biased region" description="Basic and acidic residues" evidence="1">
    <location>
        <begin position="64"/>
        <end position="76"/>
    </location>
</feature>
<feature type="region of interest" description="Disordered" evidence="1">
    <location>
        <begin position="56"/>
        <end position="76"/>
    </location>
</feature>
<organism evidence="2 3">
    <name type="scientific">Sphingomonas canadensis</name>
    <dbReference type="NCBI Taxonomy" id="1219257"/>
    <lineage>
        <taxon>Bacteria</taxon>
        <taxon>Pseudomonadati</taxon>
        <taxon>Pseudomonadota</taxon>
        <taxon>Alphaproteobacteria</taxon>
        <taxon>Sphingomonadales</taxon>
        <taxon>Sphingomonadaceae</taxon>
        <taxon>Sphingomonas</taxon>
    </lineage>
</organism>
<keyword evidence="3" id="KW-1185">Reference proteome</keyword>
<gene>
    <name evidence="2" type="ORF">ACFQ1E_07960</name>
</gene>
<feature type="region of interest" description="Disordered" evidence="1">
    <location>
        <begin position="1"/>
        <end position="23"/>
    </location>
</feature>
<sequence length="76" mass="8107">MLLRRAVKPREGATIVNPETGQPLPAHGAVVAWDAFWQRRLNDGDVTETSEAAIAAAEDAAPEGEAKAKRRNGGDQ</sequence>
<dbReference type="EMBL" id="JBHTJG010000003">
    <property type="protein sequence ID" value="MFD0946266.1"/>
    <property type="molecule type" value="Genomic_DNA"/>
</dbReference>
<dbReference type="Pfam" id="PF10948">
    <property type="entry name" value="DUF2635"/>
    <property type="match status" value="1"/>
</dbReference>
<protein>
    <submittedName>
        <fullName evidence="2">DUF2635 domain-containing protein</fullName>
    </submittedName>
</protein>